<keyword evidence="8 9" id="KW-0472">Membrane</keyword>
<keyword evidence="7 9" id="KW-1133">Transmembrane helix</keyword>
<dbReference type="PANTHER" id="PTHR43386">
    <property type="entry name" value="OLIGOPEPTIDE TRANSPORT SYSTEM PERMEASE PROTEIN APPC"/>
    <property type="match status" value="1"/>
</dbReference>
<dbReference type="Gene3D" id="1.10.3720.10">
    <property type="entry name" value="MetI-like"/>
    <property type="match status" value="1"/>
</dbReference>
<organism evidence="12 13">
    <name type="scientific">Devosia neptuniae</name>
    <dbReference type="NCBI Taxonomy" id="191302"/>
    <lineage>
        <taxon>Bacteria</taxon>
        <taxon>Pseudomonadati</taxon>
        <taxon>Pseudomonadota</taxon>
        <taxon>Alphaproteobacteria</taxon>
        <taxon>Hyphomicrobiales</taxon>
        <taxon>Devosiaceae</taxon>
        <taxon>Devosia</taxon>
    </lineage>
</organism>
<evidence type="ECO:0000256" key="8">
    <source>
        <dbReference type="ARBA" id="ARBA00023136"/>
    </source>
</evidence>
<evidence type="ECO:0000259" key="11">
    <source>
        <dbReference type="PROSITE" id="PS50928"/>
    </source>
</evidence>
<gene>
    <name evidence="12" type="ORF">N8A98_14630</name>
</gene>
<keyword evidence="5" id="KW-0571">Peptide transport</keyword>
<evidence type="ECO:0000256" key="4">
    <source>
        <dbReference type="ARBA" id="ARBA00022692"/>
    </source>
</evidence>
<feature type="transmembrane region" description="Helical" evidence="9">
    <location>
        <begin position="317"/>
        <end position="346"/>
    </location>
</feature>
<proteinExistence type="inferred from homology"/>
<evidence type="ECO:0000313" key="13">
    <source>
        <dbReference type="Proteomes" id="UP001061862"/>
    </source>
</evidence>
<comment type="subcellular location">
    <subcellularLocation>
        <location evidence="1 9">Cell membrane</location>
        <topology evidence="1 9">Multi-pass membrane protein</topology>
    </subcellularLocation>
</comment>
<keyword evidence="3" id="KW-1003">Cell membrane</keyword>
<dbReference type="InterPro" id="IPR000515">
    <property type="entry name" value="MetI-like"/>
</dbReference>
<keyword evidence="2 9" id="KW-0813">Transport</keyword>
<dbReference type="CDD" id="cd06261">
    <property type="entry name" value="TM_PBP2"/>
    <property type="match status" value="1"/>
</dbReference>
<feature type="domain" description="ABC transmembrane type-1" evidence="11">
    <location>
        <begin position="194"/>
        <end position="390"/>
    </location>
</feature>
<keyword evidence="13" id="KW-1185">Reference proteome</keyword>
<dbReference type="Pfam" id="PF00528">
    <property type="entry name" value="BPD_transp_1"/>
    <property type="match status" value="1"/>
</dbReference>
<dbReference type="InterPro" id="IPR025966">
    <property type="entry name" value="OppC_N"/>
</dbReference>
<keyword evidence="4 9" id="KW-0812">Transmembrane</keyword>
<feature type="transmembrane region" description="Helical" evidence="9">
    <location>
        <begin position="261"/>
        <end position="278"/>
    </location>
</feature>
<sequence length="400" mass="43388">MMARDTIDQSIPLPPDAGAAMPTAATESQADVNSAGAINPRYANSESYSSLVWRRFRRSIMGMLGMILVVLLLLVAVFADFFAPHDPKQTNIGFAPPDTISFFHADGSFSPLPVVYPISEGEELDPVTFQPIVGPDYENPTELGFFVPGYAYHILWVIPANIHFFGPTDPAKTFHLLGTDKFGRDILSRGIVGSRISLTIALVVTLLTTVVGTLVGITSGYLGGRFDRWTQKFVEFVLAFPQLPLYLALTSLIPITAPSNVFIAFVIGVMAVLGWAQLSREVRSKTLSLARIEYVRAAIAVGSSDGRIITRHILPNVLSHVIVAVTLSVPSVVLLESFLGFLGFAVKPPLISWGLMLQDTGSFSVIGSYPWILSPVIFVLITVFAFNALGDGLRDAVDPY</sequence>
<dbReference type="PROSITE" id="PS50928">
    <property type="entry name" value="ABC_TM1"/>
    <property type="match status" value="1"/>
</dbReference>
<evidence type="ECO:0000256" key="5">
    <source>
        <dbReference type="ARBA" id="ARBA00022856"/>
    </source>
</evidence>
<evidence type="ECO:0000256" key="10">
    <source>
        <dbReference type="SAM" id="MobiDB-lite"/>
    </source>
</evidence>
<dbReference type="Pfam" id="PF12911">
    <property type="entry name" value="OppC_N"/>
    <property type="match status" value="1"/>
</dbReference>
<feature type="transmembrane region" description="Helical" evidence="9">
    <location>
        <begin position="60"/>
        <end position="79"/>
    </location>
</feature>
<name>A0ABY6C8P3_9HYPH</name>
<feature type="transmembrane region" description="Helical" evidence="9">
    <location>
        <begin position="366"/>
        <end position="386"/>
    </location>
</feature>
<accession>A0ABY6C8P3</accession>
<comment type="similarity">
    <text evidence="9">Belongs to the binding-protein-dependent transport system permease family.</text>
</comment>
<evidence type="ECO:0000256" key="6">
    <source>
        <dbReference type="ARBA" id="ARBA00022927"/>
    </source>
</evidence>
<keyword evidence="6" id="KW-0653">Protein transport</keyword>
<reference evidence="12 13" key="1">
    <citation type="submission" date="2022-09" db="EMBL/GenBank/DDBJ databases">
        <title>Interaction between co-microsymbionts with complementary sets of symbiotic genes in legume-rhizobium systems.</title>
        <authorList>
            <person name="Safronova V."/>
            <person name="Sazanova A."/>
            <person name="Afonin A."/>
            <person name="Chirak E."/>
        </authorList>
    </citation>
    <scope>NUCLEOTIDE SEQUENCE [LARGE SCALE GENOMIC DNA]</scope>
    <source>
        <strain evidence="12 13">A18/4-1</strain>
    </source>
</reference>
<dbReference type="RefSeq" id="WP_262166377.1">
    <property type="nucleotide sequence ID" value="NZ_CP104965.1"/>
</dbReference>
<dbReference type="EMBL" id="CP104965">
    <property type="protein sequence ID" value="UXN68492.1"/>
    <property type="molecule type" value="Genomic_DNA"/>
</dbReference>
<evidence type="ECO:0000256" key="3">
    <source>
        <dbReference type="ARBA" id="ARBA00022475"/>
    </source>
</evidence>
<dbReference type="PANTHER" id="PTHR43386:SF1">
    <property type="entry name" value="D,D-DIPEPTIDE TRANSPORT SYSTEM PERMEASE PROTEIN DDPC-RELATED"/>
    <property type="match status" value="1"/>
</dbReference>
<dbReference type="InterPro" id="IPR050366">
    <property type="entry name" value="BP-dependent_transpt_permease"/>
</dbReference>
<dbReference type="Proteomes" id="UP001061862">
    <property type="component" value="Chromosome"/>
</dbReference>
<evidence type="ECO:0000256" key="7">
    <source>
        <dbReference type="ARBA" id="ARBA00022989"/>
    </source>
</evidence>
<protein>
    <submittedName>
        <fullName evidence="12">ABC transporter permease</fullName>
    </submittedName>
</protein>
<evidence type="ECO:0000313" key="12">
    <source>
        <dbReference type="EMBL" id="UXN68492.1"/>
    </source>
</evidence>
<dbReference type="InterPro" id="IPR035906">
    <property type="entry name" value="MetI-like_sf"/>
</dbReference>
<evidence type="ECO:0000256" key="9">
    <source>
        <dbReference type="RuleBase" id="RU363032"/>
    </source>
</evidence>
<feature type="transmembrane region" description="Helical" evidence="9">
    <location>
        <begin position="196"/>
        <end position="221"/>
    </location>
</feature>
<dbReference type="SUPFAM" id="SSF161098">
    <property type="entry name" value="MetI-like"/>
    <property type="match status" value="1"/>
</dbReference>
<evidence type="ECO:0000256" key="2">
    <source>
        <dbReference type="ARBA" id="ARBA00022448"/>
    </source>
</evidence>
<feature type="region of interest" description="Disordered" evidence="10">
    <location>
        <begin position="1"/>
        <end position="32"/>
    </location>
</feature>
<evidence type="ECO:0000256" key="1">
    <source>
        <dbReference type="ARBA" id="ARBA00004651"/>
    </source>
</evidence>